<evidence type="ECO:0000256" key="3">
    <source>
        <dbReference type="ARBA" id="ARBA00023235"/>
    </source>
</evidence>
<keyword evidence="6" id="KW-1185">Reference proteome</keyword>
<feature type="domain" description="Alanine racemase C-terminal" evidence="4">
    <location>
        <begin position="107"/>
        <end position="234"/>
    </location>
</feature>
<dbReference type="SUPFAM" id="SSF50621">
    <property type="entry name" value="Alanine racemase C-terminal domain-like"/>
    <property type="match status" value="1"/>
</dbReference>
<dbReference type="PANTHER" id="PTHR30511">
    <property type="entry name" value="ALANINE RACEMASE"/>
    <property type="match status" value="1"/>
</dbReference>
<name>A0ABU1S951_9MICO</name>
<dbReference type="GO" id="GO:0008784">
    <property type="term" value="F:alanine racemase activity"/>
    <property type="evidence" value="ECO:0007669"/>
    <property type="project" value="UniProtKB-EC"/>
</dbReference>
<dbReference type="InterPro" id="IPR009006">
    <property type="entry name" value="Ala_racemase/Decarboxylase_C"/>
</dbReference>
<evidence type="ECO:0000259" key="4">
    <source>
        <dbReference type="SMART" id="SM01005"/>
    </source>
</evidence>
<gene>
    <name evidence="5" type="ORF">J2Y69_000732</name>
</gene>
<organism evidence="5 6">
    <name type="scientific">Microbacterium resistens</name>
    <dbReference type="NCBI Taxonomy" id="156977"/>
    <lineage>
        <taxon>Bacteria</taxon>
        <taxon>Bacillati</taxon>
        <taxon>Actinomycetota</taxon>
        <taxon>Actinomycetes</taxon>
        <taxon>Micrococcales</taxon>
        <taxon>Microbacteriaceae</taxon>
        <taxon>Microbacterium</taxon>
    </lineage>
</organism>
<sequence>MSELSRSATLRTLISRSALALGAARAVAAGGRGVADLRRDAWGHGLLGVAQAVSAAGARAVRVDDPAEVDALAFEGIVATVGEEPDLDPMLLYGLPDSAGVLPGDPVMRAVGRVLSTKAIEAGGGVSYGYAYRAERDSRLALVSGGYAQGIVRALGNRASVEIGGLRHPIVGRIAMDVCVIDIGEAAVEIGDEATYFGGRGPVAAALSEWTGPTGMSVPELVAVVGQKTERAWES</sequence>
<evidence type="ECO:0000313" key="5">
    <source>
        <dbReference type="EMBL" id="MDR6866147.1"/>
    </source>
</evidence>
<dbReference type="InterPro" id="IPR011079">
    <property type="entry name" value="Ala_racemase_C"/>
</dbReference>
<comment type="cofactor">
    <cofactor evidence="1">
        <name>pyridoxal 5'-phosphate</name>
        <dbReference type="ChEBI" id="CHEBI:597326"/>
    </cofactor>
</comment>
<evidence type="ECO:0000313" key="6">
    <source>
        <dbReference type="Proteomes" id="UP001259347"/>
    </source>
</evidence>
<proteinExistence type="predicted"/>
<accession>A0ABU1S951</accession>
<keyword evidence="3 5" id="KW-0413">Isomerase</keyword>
<comment type="caution">
    <text evidence="5">The sequence shown here is derived from an EMBL/GenBank/DDBJ whole genome shotgun (WGS) entry which is preliminary data.</text>
</comment>
<dbReference type="InterPro" id="IPR000821">
    <property type="entry name" value="Ala_racemase"/>
</dbReference>
<dbReference type="Proteomes" id="UP001259347">
    <property type="component" value="Unassembled WGS sequence"/>
</dbReference>
<dbReference type="Gene3D" id="2.40.37.10">
    <property type="entry name" value="Lyase, Ornithine Decarboxylase, Chain A, domain 1"/>
    <property type="match status" value="1"/>
</dbReference>
<dbReference type="SMART" id="SM01005">
    <property type="entry name" value="Ala_racemase_C"/>
    <property type="match status" value="1"/>
</dbReference>
<reference evidence="5 6" key="1">
    <citation type="submission" date="2023-07" db="EMBL/GenBank/DDBJ databases">
        <title>Sorghum-associated microbial communities from plants grown in Nebraska, USA.</title>
        <authorList>
            <person name="Schachtman D."/>
        </authorList>
    </citation>
    <scope>NUCLEOTIDE SEQUENCE [LARGE SCALE GENOMIC DNA]</scope>
    <source>
        <strain evidence="5 6">2980</strain>
    </source>
</reference>
<evidence type="ECO:0000256" key="2">
    <source>
        <dbReference type="ARBA" id="ARBA00022898"/>
    </source>
</evidence>
<dbReference type="PANTHER" id="PTHR30511:SF0">
    <property type="entry name" value="ALANINE RACEMASE, CATABOLIC-RELATED"/>
    <property type="match status" value="1"/>
</dbReference>
<keyword evidence="2" id="KW-0663">Pyridoxal phosphate</keyword>
<evidence type="ECO:0000256" key="1">
    <source>
        <dbReference type="ARBA" id="ARBA00001933"/>
    </source>
</evidence>
<protein>
    <submittedName>
        <fullName evidence="5">Alanine racemase</fullName>
        <ecNumber evidence="5">5.1.1.1</ecNumber>
    </submittedName>
</protein>
<dbReference type="EMBL" id="JAVDUM010000002">
    <property type="protein sequence ID" value="MDR6866147.1"/>
    <property type="molecule type" value="Genomic_DNA"/>
</dbReference>
<dbReference type="RefSeq" id="WP_310017658.1">
    <property type="nucleotide sequence ID" value="NZ_JAVDUM010000002.1"/>
</dbReference>
<dbReference type="EC" id="5.1.1.1" evidence="5"/>
<dbReference type="Pfam" id="PF00842">
    <property type="entry name" value="Ala_racemase_C"/>
    <property type="match status" value="1"/>
</dbReference>